<sequence>MEMARHLPVSTLAGQLDETDTRLWRFISHYVDEARGLEDHTGVEAIGVDGTSRKGRNCITVVAGLVEHDVTDVTPGRDSTTVERFAGDFMDHDGVPGRVRLVTCGISRGFQKDIREHLPHVRRIIDKFHVARHANEAALSDLRLETKRGLTRQRLKTARACRMREVLQGICMDSRPPGHGSGYTACARG</sequence>
<dbReference type="Proteomes" id="UP000181801">
    <property type="component" value="Unassembled WGS sequence"/>
</dbReference>
<protein>
    <recommendedName>
        <fullName evidence="1">Transposase IS204/IS1001/IS1096/IS1165 DDE domain-containing protein</fullName>
    </recommendedName>
</protein>
<gene>
    <name evidence="2" type="ORF">BFS26_02875</name>
</gene>
<comment type="caution">
    <text evidence="2">The sequence shown here is derived from an EMBL/GenBank/DDBJ whole genome shotgun (WGS) entry which is preliminary data.</text>
</comment>
<name>A0A1S2W0T5_BIFLN</name>
<dbReference type="InterPro" id="IPR047951">
    <property type="entry name" value="Transpos_ISL3"/>
</dbReference>
<dbReference type="PANTHER" id="PTHR33498">
    <property type="entry name" value="TRANSPOSASE FOR INSERTION SEQUENCE ELEMENT IS1557"/>
    <property type="match status" value="1"/>
</dbReference>
<organism evidence="2 3">
    <name type="scientific">Bifidobacterium longum subsp. suis</name>
    <dbReference type="NCBI Taxonomy" id="1695"/>
    <lineage>
        <taxon>Bacteria</taxon>
        <taxon>Bacillati</taxon>
        <taxon>Actinomycetota</taxon>
        <taxon>Actinomycetes</taxon>
        <taxon>Bifidobacteriales</taxon>
        <taxon>Bifidobacteriaceae</taxon>
        <taxon>Bifidobacterium</taxon>
    </lineage>
</organism>
<dbReference type="PANTHER" id="PTHR33498:SF1">
    <property type="entry name" value="TRANSPOSASE FOR INSERTION SEQUENCE ELEMENT IS1557"/>
    <property type="match status" value="1"/>
</dbReference>
<evidence type="ECO:0000259" key="1">
    <source>
        <dbReference type="Pfam" id="PF01610"/>
    </source>
</evidence>
<dbReference type="EMBL" id="MOAE01000020">
    <property type="protein sequence ID" value="OIN64479.1"/>
    <property type="molecule type" value="Genomic_DNA"/>
</dbReference>
<evidence type="ECO:0000313" key="3">
    <source>
        <dbReference type="Proteomes" id="UP000181801"/>
    </source>
</evidence>
<accession>A0A1S2W0T5</accession>
<feature type="domain" description="Transposase IS204/IS1001/IS1096/IS1165 DDE" evidence="1">
    <location>
        <begin position="46"/>
        <end position="159"/>
    </location>
</feature>
<dbReference type="AlphaFoldDB" id="A0A1S2W0T5"/>
<proteinExistence type="predicted"/>
<reference evidence="2 3" key="1">
    <citation type="journal article" date="2016" name="BMC Microbiol.">
        <title>Fucosyllactose and L-fucose utilization of infant Bifidobacterium longum and Bifidobacterium kashiwanohense.</title>
        <authorList>
            <person name="Bunesova V."/>
            <person name="Lacroix C."/>
            <person name="Schwab C."/>
        </authorList>
    </citation>
    <scope>NUCLEOTIDE SEQUENCE [LARGE SCALE GENOMIC DNA]</scope>
    <source>
        <strain evidence="2 3">BSM11-5</strain>
    </source>
</reference>
<dbReference type="Pfam" id="PF01610">
    <property type="entry name" value="DDE_Tnp_ISL3"/>
    <property type="match status" value="1"/>
</dbReference>
<evidence type="ECO:0000313" key="2">
    <source>
        <dbReference type="EMBL" id="OIN64479.1"/>
    </source>
</evidence>
<dbReference type="InterPro" id="IPR002560">
    <property type="entry name" value="Transposase_DDE"/>
</dbReference>